<dbReference type="RefSeq" id="WP_124233378.1">
    <property type="nucleotide sequence ID" value="NZ_RHHM01000008.1"/>
</dbReference>
<dbReference type="GO" id="GO:0005829">
    <property type="term" value="C:cytosol"/>
    <property type="evidence" value="ECO:0007669"/>
    <property type="project" value="TreeGrafter"/>
</dbReference>
<dbReference type="GO" id="GO:0008237">
    <property type="term" value="F:metallopeptidase activity"/>
    <property type="evidence" value="ECO:0007669"/>
    <property type="project" value="UniProtKB-KW"/>
</dbReference>
<sequence>MKLLSQVAEQRKILEQAVATALELAKVSTDGAEVAVTKTTGISVSTRYGEVENVEFNSDGALGITVYHQHRKGSASSTDLSPEAIKRTVQAAVDIARYTSPDPCAGVADRELLAFDAPDLDLFHPADLTPEQSIELAARAEQAALKADSRITNTEGGSFNSHVGIKVFGNSHGMLQGYSSSRHSLSSSVIAQANGDMERDYAYTTGRALSDLASPEWVGEESARRVLSRLSPRKLATMKAPVIFAAEVATGLFGHLVGAISGGSVYRKSTFLLDSLGKQILPAWLTINEQPHLLKGLASTPFDSEGIRTEQRDIIKNGVLQNWLMSSYSARKLGLQSTGHAGGIHNWRIAGQGDSFAQLLKKMGTGLVVTELMGQGVSGITGDYSRGASGFWVENGEIQYPVSEITIAGNLKTMWRDIVTVGSDIETRSNIQCGSVLLPEMKIAGQ</sequence>
<accession>A0A3N6RZW0</accession>
<dbReference type="EMBL" id="RHHM01000008">
    <property type="protein sequence ID" value="RQM38027.1"/>
    <property type="molecule type" value="Genomic_DNA"/>
</dbReference>
<dbReference type="NCBIfam" id="NF008268">
    <property type="entry name" value="PRK11040.1"/>
    <property type="match status" value="1"/>
</dbReference>
<evidence type="ECO:0000313" key="12">
    <source>
        <dbReference type="EMBL" id="RQM38027.1"/>
    </source>
</evidence>
<feature type="domain" description="Metalloprotease TldD/E central" evidence="11">
    <location>
        <begin position="124"/>
        <end position="230"/>
    </location>
</feature>
<keyword evidence="6" id="KW-0378">Hydrolase</keyword>
<keyword evidence="7 12" id="KW-0482">Metalloprotease</keyword>
<gene>
    <name evidence="12" type="primary">pmbA</name>
    <name evidence="12" type="ORF">EB241_12155</name>
</gene>
<evidence type="ECO:0000256" key="8">
    <source>
        <dbReference type="ARBA" id="ARBA00072380"/>
    </source>
</evidence>
<dbReference type="FunFam" id="3.30.2290.10:FF:000002">
    <property type="entry name" value="Metalloprotease PmbA homolog"/>
    <property type="match status" value="1"/>
</dbReference>
<feature type="domain" description="Metalloprotease TldD/E C-terminal" evidence="10">
    <location>
        <begin position="238"/>
        <end position="445"/>
    </location>
</feature>
<comment type="similarity">
    <text evidence="3">Belongs to the peptidase U62 family.</text>
</comment>
<dbReference type="InterPro" id="IPR045570">
    <property type="entry name" value="Metalloprtase-TldD/E_cen_dom"/>
</dbReference>
<evidence type="ECO:0000256" key="6">
    <source>
        <dbReference type="ARBA" id="ARBA00022801"/>
    </source>
</evidence>
<evidence type="ECO:0000259" key="10">
    <source>
        <dbReference type="Pfam" id="PF19289"/>
    </source>
</evidence>
<dbReference type="PANTHER" id="PTHR43421">
    <property type="entry name" value="METALLOPROTEASE PMBA"/>
    <property type="match status" value="1"/>
</dbReference>
<dbReference type="InterPro" id="IPR047657">
    <property type="entry name" value="PmbA"/>
</dbReference>
<evidence type="ECO:0000256" key="2">
    <source>
        <dbReference type="ARBA" id="ARBA00004496"/>
    </source>
</evidence>
<dbReference type="AlphaFoldDB" id="A0A3N6RZW0"/>
<evidence type="ECO:0000256" key="3">
    <source>
        <dbReference type="ARBA" id="ARBA00005836"/>
    </source>
</evidence>
<keyword evidence="5 12" id="KW-0645">Protease</keyword>
<dbReference type="PANTHER" id="PTHR43421:SF1">
    <property type="entry name" value="METALLOPROTEASE PMBA"/>
    <property type="match status" value="1"/>
</dbReference>
<evidence type="ECO:0000259" key="11">
    <source>
        <dbReference type="Pfam" id="PF19290"/>
    </source>
</evidence>
<organism evidence="12 13">
    <name type="scientific">Erwinia psidii</name>
    <dbReference type="NCBI Taxonomy" id="69224"/>
    <lineage>
        <taxon>Bacteria</taxon>
        <taxon>Pseudomonadati</taxon>
        <taxon>Pseudomonadota</taxon>
        <taxon>Gammaproteobacteria</taxon>
        <taxon>Enterobacterales</taxon>
        <taxon>Erwiniaceae</taxon>
        <taxon>Erwinia</taxon>
    </lineage>
</organism>
<proteinExistence type="inferred from homology"/>
<comment type="subcellular location">
    <subcellularLocation>
        <location evidence="2">Cytoplasm</location>
    </subcellularLocation>
</comment>
<dbReference type="Proteomes" id="UP000279457">
    <property type="component" value="Unassembled WGS sequence"/>
</dbReference>
<comment type="caution">
    <text evidence="12">The sequence shown here is derived from an EMBL/GenBank/DDBJ whole genome shotgun (WGS) entry which is preliminary data.</text>
</comment>
<evidence type="ECO:0000256" key="5">
    <source>
        <dbReference type="ARBA" id="ARBA00022670"/>
    </source>
</evidence>
<comment type="function">
    <text evidence="1">Probable metalloprotease.</text>
</comment>
<feature type="domain" description="Metalloprotease TldD/E N-terminal" evidence="9">
    <location>
        <begin position="32"/>
        <end position="96"/>
    </location>
</feature>
<protein>
    <recommendedName>
        <fullName evidence="8">Metalloprotease PmbA</fullName>
    </recommendedName>
</protein>
<dbReference type="InterPro" id="IPR002510">
    <property type="entry name" value="Metalloprtase-TldD/E_N"/>
</dbReference>
<keyword evidence="13" id="KW-1185">Reference proteome</keyword>
<evidence type="ECO:0000256" key="4">
    <source>
        <dbReference type="ARBA" id="ARBA00022490"/>
    </source>
</evidence>
<evidence type="ECO:0000259" key="9">
    <source>
        <dbReference type="Pfam" id="PF01523"/>
    </source>
</evidence>
<dbReference type="Pfam" id="PF19289">
    <property type="entry name" value="PmbA_TldD_3rd"/>
    <property type="match status" value="1"/>
</dbReference>
<dbReference type="InterPro" id="IPR045569">
    <property type="entry name" value="Metalloprtase-TldD/E_C"/>
</dbReference>
<reference evidence="12 13" key="1">
    <citation type="submission" date="2018-10" db="EMBL/GenBank/DDBJ databases">
        <title>Draft genome sequence for the type isolate of Erwinia psidii, agent causal of bacterial blight in guava (Psidium guajava) and wilt and die-back of Eucalyptus spp.</title>
        <authorList>
            <person name="Hermenegildo P.S."/>
            <person name="Santos S.A."/>
            <person name="Guimaraes L.M.S."/>
            <person name="Vidigal P.M.P."/>
            <person name="Pereira I.C."/>
            <person name="Badel J.L."/>
            <person name="Alfenas-Zerbini P."/>
            <person name="Ferreira M.A.S.V."/>
            <person name="Alfenas A.C."/>
        </authorList>
    </citation>
    <scope>NUCLEOTIDE SEQUENCE [LARGE SCALE GENOMIC DNA]</scope>
    <source>
        <strain evidence="12 13">IBSBF 435</strain>
    </source>
</reference>
<evidence type="ECO:0000256" key="1">
    <source>
        <dbReference type="ARBA" id="ARBA00002796"/>
    </source>
</evidence>
<dbReference type="Gene3D" id="3.30.2290.10">
    <property type="entry name" value="PmbA/TldD superfamily"/>
    <property type="match status" value="1"/>
</dbReference>
<name>A0A3N6RZW0_9GAMM</name>
<keyword evidence="4" id="KW-0963">Cytoplasm</keyword>
<evidence type="ECO:0000256" key="7">
    <source>
        <dbReference type="ARBA" id="ARBA00023049"/>
    </source>
</evidence>
<dbReference type="OrthoDB" id="9803618at2"/>
<dbReference type="SUPFAM" id="SSF111283">
    <property type="entry name" value="Putative modulator of DNA gyrase, PmbA/TldD"/>
    <property type="match status" value="1"/>
</dbReference>
<dbReference type="Pfam" id="PF19290">
    <property type="entry name" value="PmbA_TldD_2nd"/>
    <property type="match status" value="1"/>
</dbReference>
<dbReference type="InterPro" id="IPR035068">
    <property type="entry name" value="TldD/PmbA_N"/>
</dbReference>
<dbReference type="InterPro" id="IPR036059">
    <property type="entry name" value="TldD/PmbA_sf"/>
</dbReference>
<evidence type="ECO:0000313" key="13">
    <source>
        <dbReference type="Proteomes" id="UP000279457"/>
    </source>
</evidence>
<dbReference type="Pfam" id="PF01523">
    <property type="entry name" value="PmbA_TldD_1st"/>
    <property type="match status" value="1"/>
</dbReference>
<dbReference type="GO" id="GO:0006508">
    <property type="term" value="P:proteolysis"/>
    <property type="evidence" value="ECO:0007669"/>
    <property type="project" value="UniProtKB-KW"/>
</dbReference>